<evidence type="ECO:0000313" key="1">
    <source>
        <dbReference type="EMBL" id="KAG0720819.1"/>
    </source>
</evidence>
<organism evidence="1 2">
    <name type="scientific">Chionoecetes opilio</name>
    <name type="common">Atlantic snow crab</name>
    <name type="synonym">Cancer opilio</name>
    <dbReference type="NCBI Taxonomy" id="41210"/>
    <lineage>
        <taxon>Eukaryota</taxon>
        <taxon>Metazoa</taxon>
        <taxon>Ecdysozoa</taxon>
        <taxon>Arthropoda</taxon>
        <taxon>Crustacea</taxon>
        <taxon>Multicrustacea</taxon>
        <taxon>Malacostraca</taxon>
        <taxon>Eumalacostraca</taxon>
        <taxon>Eucarida</taxon>
        <taxon>Decapoda</taxon>
        <taxon>Pleocyemata</taxon>
        <taxon>Brachyura</taxon>
        <taxon>Eubrachyura</taxon>
        <taxon>Majoidea</taxon>
        <taxon>Majidae</taxon>
        <taxon>Chionoecetes</taxon>
    </lineage>
</organism>
<reference evidence="1" key="1">
    <citation type="submission" date="2020-07" db="EMBL/GenBank/DDBJ databases">
        <title>The High-quality genome of the commercially important snow crab, Chionoecetes opilio.</title>
        <authorList>
            <person name="Jeong J.-H."/>
            <person name="Ryu S."/>
        </authorList>
    </citation>
    <scope>NUCLEOTIDE SEQUENCE</scope>
    <source>
        <strain evidence="1">MADBK_172401_WGS</strain>
        <tissue evidence="1">Digestive gland</tissue>
    </source>
</reference>
<evidence type="ECO:0000313" key="2">
    <source>
        <dbReference type="Proteomes" id="UP000770661"/>
    </source>
</evidence>
<proteinExistence type="predicted"/>
<gene>
    <name evidence="1" type="ORF">GWK47_047661</name>
</gene>
<name>A0A8J4YDE8_CHIOP</name>
<dbReference type="EMBL" id="JACEEZ010012177">
    <property type="protein sequence ID" value="KAG0720819.1"/>
    <property type="molecule type" value="Genomic_DNA"/>
</dbReference>
<dbReference type="AlphaFoldDB" id="A0A8J4YDE8"/>
<protein>
    <submittedName>
        <fullName evidence="1">Uncharacterized protein</fullName>
    </submittedName>
</protein>
<accession>A0A8J4YDE8</accession>
<dbReference type="OrthoDB" id="6346165at2759"/>
<keyword evidence="2" id="KW-1185">Reference proteome</keyword>
<sequence length="149" mass="16722">MPAFCGVIGCSNKRSKFPEKSYFRLPAIDKRFESRVPEISIYGPLLARTIPRPAVFVAAAVLCYSGRELRVRSLGRPADLEATSHPDWAPTQNLGHSKLSQKMMAINSARYKRIQDKVEKRDVFMAAEAVMNMQQNTQPGSDEAFFKGK</sequence>
<dbReference type="Proteomes" id="UP000770661">
    <property type="component" value="Unassembled WGS sequence"/>
</dbReference>
<comment type="caution">
    <text evidence="1">The sequence shown here is derived from an EMBL/GenBank/DDBJ whole genome shotgun (WGS) entry which is preliminary data.</text>
</comment>